<keyword evidence="2" id="KW-0472">Membrane</keyword>
<feature type="domain" description="Fibronectin type-III" evidence="3">
    <location>
        <begin position="182"/>
        <end position="278"/>
    </location>
</feature>
<dbReference type="CDD" id="cd00063">
    <property type="entry name" value="FN3"/>
    <property type="match status" value="4"/>
</dbReference>
<feature type="domain" description="Fibronectin type-III" evidence="3">
    <location>
        <begin position="473"/>
        <end position="568"/>
    </location>
</feature>
<keyword evidence="2" id="KW-0812">Transmembrane</keyword>
<gene>
    <name evidence="5" type="primary">LOC113052629</name>
</gene>
<evidence type="ECO:0000256" key="2">
    <source>
        <dbReference type="SAM" id="Phobius"/>
    </source>
</evidence>
<evidence type="ECO:0000313" key="4">
    <source>
        <dbReference type="Proteomes" id="UP000515129"/>
    </source>
</evidence>
<evidence type="ECO:0000256" key="1">
    <source>
        <dbReference type="ARBA" id="ARBA00022737"/>
    </source>
</evidence>
<dbReference type="InterPro" id="IPR050991">
    <property type="entry name" value="ECM_Regulatory_Proteins"/>
</dbReference>
<dbReference type="OrthoDB" id="9828391at2759"/>
<keyword evidence="1" id="KW-0677">Repeat</keyword>
<feature type="transmembrane region" description="Helical" evidence="2">
    <location>
        <begin position="571"/>
        <end position="591"/>
    </location>
</feature>
<dbReference type="Gene3D" id="2.60.40.10">
    <property type="entry name" value="Immunoglobulins"/>
    <property type="match status" value="4"/>
</dbReference>
<dbReference type="PROSITE" id="PS50853">
    <property type="entry name" value="FN3"/>
    <property type="match status" value="3"/>
</dbReference>
<dbReference type="KEGG" id="caua:113052629"/>
<dbReference type="SMART" id="SM00060">
    <property type="entry name" value="FN3"/>
    <property type="match status" value="4"/>
</dbReference>
<dbReference type="Proteomes" id="UP000515129">
    <property type="component" value="Chromosome 33"/>
</dbReference>
<dbReference type="PANTHER" id="PTHR46708">
    <property type="entry name" value="TENASCIN"/>
    <property type="match status" value="1"/>
</dbReference>
<evidence type="ECO:0000259" key="3">
    <source>
        <dbReference type="PROSITE" id="PS50853"/>
    </source>
</evidence>
<keyword evidence="2" id="KW-1133">Transmembrane helix</keyword>
<reference evidence="5" key="1">
    <citation type="submission" date="2025-08" db="UniProtKB">
        <authorList>
            <consortium name="RefSeq"/>
        </authorList>
    </citation>
    <scope>IDENTIFICATION</scope>
    <source>
        <strain evidence="5">Wakin</strain>
        <tissue evidence="5">Muscle</tissue>
    </source>
</reference>
<sequence length="699" mass="79015">MSLAAEVVSGFFLLKSLHLVLQDEKMNCRRSVCIFICVFCFCSALGDTKHTFSIQELTVSPKDLKGCGEKNKLCVKLDDDCLSISSDGAPQVPRTPENFLNTSCHYLIQEESLTCRWIQTNHIRSQTTNSFILSQAKYFCYPTTILNIYSTFNLTIKTKNVISLKEQFSDVYLVRIQEIIKAPRPLITFVNVTDSSINITWTTGKEPVTKCKIRYKCINTESWTETADLPSSVESRFVIEGLQAFSEYRLRVSCSHRLGRWSDWSDWSDETRVKTSESLPSAAPSPSYYVDSDENSRIRQLVLLWKALDVRDARGLIRGYEVSYKPIRQPSLKKTINTTHLKVIVPVRSEEYEVSVCAFNSVGCSAHRRITLDASRSHDVPAVKSLWVYSDDFSLWVSWEHEFTAANVSEFAIEWSAMTDREHRRWERVPGSTFTVCLPGIEAKQTYIISVFPVYGSLCGPPASISADLQHGALLDLVRFRLLYVSSSSVAVQWTWQEAEPSVSVLQYRLVLNGPLETQTLTVFPNKEQHLFLQLHPNTRYSIHVQGETTAGNFSKASLDISTPLLDYDEMLSFAVPVLLLLLVVGIFSILTRTMCREYFFPFIANPRYSLIGRWLLDPQLQGTGSIYTLKLDHVFLPEKSIIQLEHRSSLSDQEDVIPLKICASAEHTAVENTLAPSGLPEYVDSPSLPESSGYVQTG</sequence>
<dbReference type="InterPro" id="IPR013783">
    <property type="entry name" value="Ig-like_fold"/>
</dbReference>
<dbReference type="InterPro" id="IPR003961">
    <property type="entry name" value="FN3_dom"/>
</dbReference>
<dbReference type="AlphaFoldDB" id="A0A6P6KNR6"/>
<name>A0A6P6KNR6_CARAU</name>
<dbReference type="GeneID" id="113052629"/>
<dbReference type="Pfam" id="PF00041">
    <property type="entry name" value="fn3"/>
    <property type="match status" value="2"/>
</dbReference>
<protein>
    <submittedName>
        <fullName evidence="5">Interleukin-6 receptor subunit beta-like isoform X1</fullName>
    </submittedName>
</protein>
<feature type="domain" description="Fibronectin type-III" evidence="3">
    <location>
        <begin position="283"/>
        <end position="380"/>
    </location>
</feature>
<dbReference type="InterPro" id="IPR036116">
    <property type="entry name" value="FN3_sf"/>
</dbReference>
<accession>A0A6P6KNR6</accession>
<organism evidence="4 5">
    <name type="scientific">Carassius auratus</name>
    <name type="common">Goldfish</name>
    <dbReference type="NCBI Taxonomy" id="7957"/>
    <lineage>
        <taxon>Eukaryota</taxon>
        <taxon>Metazoa</taxon>
        <taxon>Chordata</taxon>
        <taxon>Craniata</taxon>
        <taxon>Vertebrata</taxon>
        <taxon>Euteleostomi</taxon>
        <taxon>Actinopterygii</taxon>
        <taxon>Neopterygii</taxon>
        <taxon>Teleostei</taxon>
        <taxon>Ostariophysi</taxon>
        <taxon>Cypriniformes</taxon>
        <taxon>Cyprinidae</taxon>
        <taxon>Cyprininae</taxon>
        <taxon>Carassius</taxon>
    </lineage>
</organism>
<dbReference type="RefSeq" id="XP_026072782.1">
    <property type="nucleotide sequence ID" value="XM_026216997.1"/>
</dbReference>
<dbReference type="SUPFAM" id="SSF49265">
    <property type="entry name" value="Fibronectin type III"/>
    <property type="match status" value="2"/>
</dbReference>
<proteinExistence type="predicted"/>
<evidence type="ECO:0000313" key="5">
    <source>
        <dbReference type="RefSeq" id="XP_026072782.1"/>
    </source>
</evidence>
<keyword evidence="4" id="KW-1185">Reference proteome</keyword>
<dbReference type="PANTHER" id="PTHR46708:SF11">
    <property type="entry name" value="RECEPTOR-TYPE TYROSINE-PROTEIN PHOSPHATASE ETA-LIKE"/>
    <property type="match status" value="1"/>
</dbReference>